<protein>
    <submittedName>
        <fullName evidence="1">Uncharacterized protein</fullName>
    </submittedName>
</protein>
<evidence type="ECO:0000313" key="1">
    <source>
        <dbReference type="EMBL" id="GGR39953.1"/>
    </source>
</evidence>
<name>A0A918FIE4_9DEIO</name>
<gene>
    <name evidence="1" type="ORF">GCM10008957_55730</name>
</gene>
<reference evidence="1" key="2">
    <citation type="submission" date="2020-09" db="EMBL/GenBank/DDBJ databases">
        <authorList>
            <person name="Sun Q."/>
            <person name="Ohkuma M."/>
        </authorList>
    </citation>
    <scope>NUCLEOTIDE SEQUENCE</scope>
    <source>
        <strain evidence="1">JCM 31311</strain>
    </source>
</reference>
<keyword evidence="2" id="KW-1185">Reference proteome</keyword>
<accession>A0A918FIE4</accession>
<proteinExistence type="predicted"/>
<dbReference type="AlphaFoldDB" id="A0A918FIE4"/>
<evidence type="ECO:0000313" key="2">
    <source>
        <dbReference type="Proteomes" id="UP000603865"/>
    </source>
</evidence>
<organism evidence="1 2">
    <name type="scientific">Deinococcus ruber</name>
    <dbReference type="NCBI Taxonomy" id="1848197"/>
    <lineage>
        <taxon>Bacteria</taxon>
        <taxon>Thermotogati</taxon>
        <taxon>Deinococcota</taxon>
        <taxon>Deinococci</taxon>
        <taxon>Deinococcales</taxon>
        <taxon>Deinococcaceae</taxon>
        <taxon>Deinococcus</taxon>
    </lineage>
</organism>
<dbReference type="EMBL" id="BMQL01000099">
    <property type="protein sequence ID" value="GGR39953.1"/>
    <property type="molecule type" value="Genomic_DNA"/>
</dbReference>
<comment type="caution">
    <text evidence="1">The sequence shown here is derived from an EMBL/GenBank/DDBJ whole genome shotgun (WGS) entry which is preliminary data.</text>
</comment>
<sequence>MHRKCGVSATSTSNHAADRALDNLYVQLASASDATLARVQGLLVTLPQRFWPVKRNASKLRGSC</sequence>
<reference evidence="1" key="1">
    <citation type="journal article" date="2014" name="Int. J. Syst. Evol. Microbiol.">
        <title>Complete genome sequence of Corynebacterium casei LMG S-19264T (=DSM 44701T), isolated from a smear-ripened cheese.</title>
        <authorList>
            <consortium name="US DOE Joint Genome Institute (JGI-PGF)"/>
            <person name="Walter F."/>
            <person name="Albersmeier A."/>
            <person name="Kalinowski J."/>
            <person name="Ruckert C."/>
        </authorList>
    </citation>
    <scope>NUCLEOTIDE SEQUENCE</scope>
    <source>
        <strain evidence="1">JCM 31311</strain>
    </source>
</reference>
<dbReference type="Proteomes" id="UP000603865">
    <property type="component" value="Unassembled WGS sequence"/>
</dbReference>